<keyword evidence="5" id="KW-1185">Reference proteome</keyword>
<reference evidence="4" key="1">
    <citation type="submission" date="2019-10" db="EMBL/GenBank/DDBJ databases">
        <authorList>
            <person name="Zhang R."/>
            <person name="Pan Y."/>
            <person name="Wang J."/>
            <person name="Ma R."/>
            <person name="Yu S."/>
        </authorList>
    </citation>
    <scope>NUCLEOTIDE SEQUENCE</scope>
    <source>
        <strain evidence="4">LA-IB0</strain>
        <tissue evidence="4">Leaf</tissue>
    </source>
</reference>
<keyword evidence="3" id="KW-0328">Glycosyltransferase</keyword>
<protein>
    <recommendedName>
        <fullName evidence="6">UDP-glycosyltransferases domain-containing protein</fullName>
    </recommendedName>
</protein>
<dbReference type="Pfam" id="PF00201">
    <property type="entry name" value="UDPGT"/>
    <property type="match status" value="1"/>
</dbReference>
<gene>
    <name evidence="4" type="ORF">BUALT_Bualt02G0143500</name>
</gene>
<evidence type="ECO:0000256" key="3">
    <source>
        <dbReference type="RuleBase" id="RU003718"/>
    </source>
</evidence>
<dbReference type="InterPro" id="IPR002213">
    <property type="entry name" value="UDP_glucos_trans"/>
</dbReference>
<keyword evidence="2 3" id="KW-0808">Transferase</keyword>
<dbReference type="EMBL" id="WHWC01000002">
    <property type="protein sequence ID" value="KAG8388611.1"/>
    <property type="molecule type" value="Genomic_DNA"/>
</dbReference>
<evidence type="ECO:0008006" key="6">
    <source>
        <dbReference type="Google" id="ProtNLM"/>
    </source>
</evidence>
<dbReference type="PANTHER" id="PTHR48045:SF34">
    <property type="entry name" value="ISOFLAVONE 7-O-GLUCOSYLTRANSFERASE 1-LIKE"/>
    <property type="match status" value="1"/>
</dbReference>
<name>A0AAV6Y072_9LAMI</name>
<organism evidence="4 5">
    <name type="scientific">Buddleja alternifolia</name>
    <dbReference type="NCBI Taxonomy" id="168488"/>
    <lineage>
        <taxon>Eukaryota</taxon>
        <taxon>Viridiplantae</taxon>
        <taxon>Streptophyta</taxon>
        <taxon>Embryophyta</taxon>
        <taxon>Tracheophyta</taxon>
        <taxon>Spermatophyta</taxon>
        <taxon>Magnoliopsida</taxon>
        <taxon>eudicotyledons</taxon>
        <taxon>Gunneridae</taxon>
        <taxon>Pentapetalae</taxon>
        <taxon>asterids</taxon>
        <taxon>lamiids</taxon>
        <taxon>Lamiales</taxon>
        <taxon>Scrophulariaceae</taxon>
        <taxon>Buddlejeae</taxon>
        <taxon>Buddleja</taxon>
    </lineage>
</organism>
<proteinExistence type="inferred from homology"/>
<dbReference type="PROSITE" id="PS00375">
    <property type="entry name" value="UDPGT"/>
    <property type="match status" value="1"/>
</dbReference>
<dbReference type="CDD" id="cd03784">
    <property type="entry name" value="GT1_Gtf-like"/>
    <property type="match status" value="1"/>
</dbReference>
<accession>A0AAV6Y072</accession>
<comment type="caution">
    <text evidence="4">The sequence shown here is derived from an EMBL/GenBank/DDBJ whole genome shotgun (WGS) entry which is preliminary data.</text>
</comment>
<dbReference type="InterPro" id="IPR035595">
    <property type="entry name" value="UDP_glycos_trans_CS"/>
</dbReference>
<sequence>MSHGIIVDSFYEMESCYADFWNKKFGPKAFCIGPLCMAAAAPPPREDVETPCRYMQWLDEKWDKGEDVLYVAFGSQAEVVVEQLLEIANAGLEESHVSVLWALKWKGIEENFEDFEERVKNIGLVVKEWVDQPEILRHDGVKGFLCHCGWNSVMESISAGAPLRALPLLAEQHVNARFVAEEIGVGLRMMPRGGTVRGFVEAEEVERKVRELMEGEKGAEVRQRAAEYGGAACEAMKEGGSSWRTLDLLIHDVCEKVVDHAKHCS</sequence>
<dbReference type="AlphaFoldDB" id="A0AAV6Y072"/>
<dbReference type="FunFam" id="3.40.50.2000:FF:000107">
    <property type="entry name" value="Glycosyltransferase"/>
    <property type="match status" value="1"/>
</dbReference>
<dbReference type="SUPFAM" id="SSF53756">
    <property type="entry name" value="UDP-Glycosyltransferase/glycogen phosphorylase"/>
    <property type="match status" value="1"/>
</dbReference>
<comment type="similarity">
    <text evidence="1 3">Belongs to the UDP-glycosyltransferase family.</text>
</comment>
<evidence type="ECO:0000313" key="4">
    <source>
        <dbReference type="EMBL" id="KAG8388611.1"/>
    </source>
</evidence>
<dbReference type="Gene3D" id="3.40.50.2000">
    <property type="entry name" value="Glycogen Phosphorylase B"/>
    <property type="match status" value="2"/>
</dbReference>
<evidence type="ECO:0000313" key="5">
    <source>
        <dbReference type="Proteomes" id="UP000826271"/>
    </source>
</evidence>
<dbReference type="GO" id="GO:0008194">
    <property type="term" value="F:UDP-glycosyltransferase activity"/>
    <property type="evidence" value="ECO:0007669"/>
    <property type="project" value="InterPro"/>
</dbReference>
<dbReference type="Proteomes" id="UP000826271">
    <property type="component" value="Unassembled WGS sequence"/>
</dbReference>
<evidence type="ECO:0000256" key="1">
    <source>
        <dbReference type="ARBA" id="ARBA00009995"/>
    </source>
</evidence>
<evidence type="ECO:0000256" key="2">
    <source>
        <dbReference type="ARBA" id="ARBA00022679"/>
    </source>
</evidence>
<dbReference type="PANTHER" id="PTHR48045">
    <property type="entry name" value="UDP-GLYCOSYLTRANSFERASE 72B1"/>
    <property type="match status" value="1"/>
</dbReference>